<evidence type="ECO:0000259" key="6">
    <source>
        <dbReference type="Pfam" id="PF04932"/>
    </source>
</evidence>
<feature type="transmembrane region" description="Helical" evidence="5">
    <location>
        <begin position="244"/>
        <end position="262"/>
    </location>
</feature>
<accession>A0ABT5HAB9</accession>
<evidence type="ECO:0000256" key="5">
    <source>
        <dbReference type="SAM" id="Phobius"/>
    </source>
</evidence>
<keyword evidence="8" id="KW-1185">Reference proteome</keyword>
<dbReference type="Pfam" id="PF04932">
    <property type="entry name" value="Wzy_C"/>
    <property type="match status" value="1"/>
</dbReference>
<keyword evidence="2 5" id="KW-0812">Transmembrane</keyword>
<feature type="transmembrane region" description="Helical" evidence="5">
    <location>
        <begin position="206"/>
        <end position="238"/>
    </location>
</feature>
<reference evidence="7 8" key="1">
    <citation type="submission" date="2023-01" db="EMBL/GenBank/DDBJ databases">
        <title>Exploring GABA producing Bacteroides strains toward improving mental health.</title>
        <authorList>
            <person name="Yousuf B."/>
            <person name="Bouhlel N.E."/>
            <person name="Mottawea W."/>
            <person name="Hammami R."/>
        </authorList>
    </citation>
    <scope>NUCLEOTIDE SEQUENCE [LARGE SCALE GENOMIC DNA]</scope>
    <source>
        <strain evidence="7 8">UO.H1054</strain>
    </source>
</reference>
<feature type="transmembrane region" description="Helical" evidence="5">
    <location>
        <begin position="349"/>
        <end position="370"/>
    </location>
</feature>
<dbReference type="Proteomes" id="UP001215398">
    <property type="component" value="Unassembled WGS sequence"/>
</dbReference>
<feature type="transmembrane region" description="Helical" evidence="5">
    <location>
        <begin position="116"/>
        <end position="138"/>
    </location>
</feature>
<keyword evidence="7" id="KW-0436">Ligase</keyword>
<feature type="transmembrane region" description="Helical" evidence="5">
    <location>
        <begin position="66"/>
        <end position="84"/>
    </location>
</feature>
<feature type="transmembrane region" description="Helical" evidence="5">
    <location>
        <begin position="404"/>
        <end position="422"/>
    </location>
</feature>
<dbReference type="PANTHER" id="PTHR37422">
    <property type="entry name" value="TEICHURONIC ACID BIOSYNTHESIS PROTEIN TUAE"/>
    <property type="match status" value="1"/>
</dbReference>
<comment type="caution">
    <text evidence="7">The sequence shown here is derived from an EMBL/GenBank/DDBJ whole genome shotgun (WGS) entry which is preliminary data.</text>
</comment>
<organism evidence="7 8">
    <name type="scientific">Bacteroides zhangwenhongii</name>
    <dbReference type="NCBI Taxonomy" id="2650157"/>
    <lineage>
        <taxon>Bacteria</taxon>
        <taxon>Pseudomonadati</taxon>
        <taxon>Bacteroidota</taxon>
        <taxon>Bacteroidia</taxon>
        <taxon>Bacteroidales</taxon>
        <taxon>Bacteroidaceae</taxon>
        <taxon>Bacteroides</taxon>
    </lineage>
</organism>
<feature type="domain" description="O-antigen ligase-related" evidence="6">
    <location>
        <begin position="209"/>
        <end position="356"/>
    </location>
</feature>
<dbReference type="RefSeq" id="WP_272720830.1">
    <property type="nucleotide sequence ID" value="NZ_JAQPYS010000082.1"/>
</dbReference>
<evidence type="ECO:0000256" key="3">
    <source>
        <dbReference type="ARBA" id="ARBA00022989"/>
    </source>
</evidence>
<keyword evidence="4 5" id="KW-0472">Membrane</keyword>
<sequence>MNLLNYLYFIIITGFGIKFLFQRAGKVCHPLNKELMLSFDGPELFWTLTFSTGLLALSAPGALDLMAIRLLVLESLCLIGLFVVKRKPVWSAVSIFYLLYIAWLLIGLSYSPAPAYGFRVILKYLYPLCIMLFASAVVRDGEVFLKAGLCARWVAIVCLIFFIVPGINILVPGVFWYSTACAIHFIPICIFSLALYFYGRKNKKDLLYAVIFAMPCFLWVFRTSIMGIILAVMTFFYFRYRMKSLPIIIGIMLLSVIAVFTIPSLKEKMFKNGDVTIEQLQEGKISKDNINSNARFAMWEHLQNRFYTNKQLQGSGTGSVQNYMYTHRIFGGLKVPHSDYIQMLCDNGIIAVVIYILIGITLIIHTLSVYNHTYSSVVRLCAITAGSSMAGLLLTLYSDNVVNYSMATLSMPLGFYGMMLGLNKQDK</sequence>
<dbReference type="GO" id="GO:0016874">
    <property type="term" value="F:ligase activity"/>
    <property type="evidence" value="ECO:0007669"/>
    <property type="project" value="UniProtKB-KW"/>
</dbReference>
<name>A0ABT5HAB9_9BACE</name>
<evidence type="ECO:0000313" key="7">
    <source>
        <dbReference type="EMBL" id="MDC7137537.1"/>
    </source>
</evidence>
<dbReference type="EMBL" id="JAQPYS010000082">
    <property type="protein sequence ID" value="MDC7137537.1"/>
    <property type="molecule type" value="Genomic_DNA"/>
</dbReference>
<gene>
    <name evidence="7" type="ORF">PQG98_14495</name>
</gene>
<dbReference type="InterPro" id="IPR007016">
    <property type="entry name" value="O-antigen_ligase-rel_domated"/>
</dbReference>
<feature type="transmembrane region" description="Helical" evidence="5">
    <location>
        <begin position="150"/>
        <end position="169"/>
    </location>
</feature>
<evidence type="ECO:0000256" key="4">
    <source>
        <dbReference type="ARBA" id="ARBA00023136"/>
    </source>
</evidence>
<dbReference type="PANTHER" id="PTHR37422:SF13">
    <property type="entry name" value="LIPOPOLYSACCHARIDE BIOSYNTHESIS PROTEIN PA4999-RELATED"/>
    <property type="match status" value="1"/>
</dbReference>
<keyword evidence="3 5" id="KW-1133">Transmembrane helix</keyword>
<evidence type="ECO:0000256" key="1">
    <source>
        <dbReference type="ARBA" id="ARBA00004141"/>
    </source>
</evidence>
<dbReference type="InterPro" id="IPR051533">
    <property type="entry name" value="WaaL-like"/>
</dbReference>
<proteinExistence type="predicted"/>
<evidence type="ECO:0000256" key="2">
    <source>
        <dbReference type="ARBA" id="ARBA00022692"/>
    </source>
</evidence>
<feature type="transmembrane region" description="Helical" evidence="5">
    <location>
        <begin position="6"/>
        <end position="24"/>
    </location>
</feature>
<comment type="subcellular location">
    <subcellularLocation>
        <location evidence="1">Membrane</location>
        <topology evidence="1">Multi-pass membrane protein</topology>
    </subcellularLocation>
</comment>
<protein>
    <submittedName>
        <fullName evidence="7">O-antigen ligase family protein</fullName>
    </submittedName>
</protein>
<evidence type="ECO:0000313" key="8">
    <source>
        <dbReference type="Proteomes" id="UP001215398"/>
    </source>
</evidence>
<feature type="transmembrane region" description="Helical" evidence="5">
    <location>
        <begin position="89"/>
        <end position="110"/>
    </location>
</feature>
<feature type="transmembrane region" description="Helical" evidence="5">
    <location>
        <begin position="175"/>
        <end position="199"/>
    </location>
</feature>